<evidence type="ECO:0000256" key="3">
    <source>
        <dbReference type="ARBA" id="ARBA00023163"/>
    </source>
</evidence>
<dbReference type="InterPro" id="IPR036388">
    <property type="entry name" value="WH-like_DNA-bd_sf"/>
</dbReference>
<dbReference type="PANTHER" id="PTHR43537">
    <property type="entry name" value="TRANSCRIPTIONAL REGULATOR, GNTR FAMILY"/>
    <property type="match status" value="1"/>
</dbReference>
<dbReference type="PROSITE" id="PS50949">
    <property type="entry name" value="HTH_GNTR"/>
    <property type="match status" value="1"/>
</dbReference>
<dbReference type="Pfam" id="PF00392">
    <property type="entry name" value="GntR"/>
    <property type="match status" value="1"/>
</dbReference>
<protein>
    <submittedName>
        <fullName evidence="5">FCD domain-containing protein</fullName>
    </submittedName>
</protein>
<dbReference type="InterPro" id="IPR036390">
    <property type="entry name" value="WH_DNA-bd_sf"/>
</dbReference>
<feature type="domain" description="HTH gntR-type" evidence="4">
    <location>
        <begin position="27"/>
        <end position="94"/>
    </location>
</feature>
<dbReference type="EMBL" id="JAAAML010000002">
    <property type="protein sequence ID" value="MCO6409317.1"/>
    <property type="molecule type" value="Genomic_DNA"/>
</dbReference>
<dbReference type="Gene3D" id="1.20.120.530">
    <property type="entry name" value="GntR ligand-binding domain-like"/>
    <property type="match status" value="1"/>
</dbReference>
<gene>
    <name evidence="5" type="ORF">GTW23_14120</name>
</gene>
<keyword evidence="3" id="KW-0804">Transcription</keyword>
<dbReference type="Gene3D" id="1.10.10.10">
    <property type="entry name" value="Winged helix-like DNA-binding domain superfamily/Winged helix DNA-binding domain"/>
    <property type="match status" value="1"/>
</dbReference>
<reference evidence="5 6" key="1">
    <citation type="submission" date="2020-01" db="EMBL/GenBank/DDBJ databases">
        <title>Genomes of bacteria type strains.</title>
        <authorList>
            <person name="Chen J."/>
            <person name="Zhu S."/>
            <person name="Yang J."/>
        </authorList>
    </citation>
    <scope>NUCLEOTIDE SEQUENCE [LARGE SCALE GENOMIC DNA]</scope>
    <source>
        <strain evidence="5 6">DSM 16655</strain>
    </source>
</reference>
<evidence type="ECO:0000259" key="4">
    <source>
        <dbReference type="PROSITE" id="PS50949"/>
    </source>
</evidence>
<dbReference type="InterPro" id="IPR000524">
    <property type="entry name" value="Tscrpt_reg_HTH_GntR"/>
</dbReference>
<keyword evidence="2" id="KW-0238">DNA-binding</keyword>
<dbReference type="Proteomes" id="UP001320715">
    <property type="component" value="Unassembled WGS sequence"/>
</dbReference>
<organism evidence="5 6">
    <name type="scientific">Hoeflea alexandrii</name>
    <dbReference type="NCBI Taxonomy" id="288436"/>
    <lineage>
        <taxon>Bacteria</taxon>
        <taxon>Pseudomonadati</taxon>
        <taxon>Pseudomonadota</taxon>
        <taxon>Alphaproteobacteria</taxon>
        <taxon>Hyphomicrobiales</taxon>
        <taxon>Rhizobiaceae</taxon>
        <taxon>Hoeflea</taxon>
    </lineage>
</organism>
<dbReference type="Pfam" id="PF07729">
    <property type="entry name" value="FCD"/>
    <property type="match status" value="1"/>
</dbReference>
<proteinExistence type="predicted"/>
<evidence type="ECO:0000313" key="5">
    <source>
        <dbReference type="EMBL" id="MCO6409317.1"/>
    </source>
</evidence>
<comment type="caution">
    <text evidence="5">The sequence shown here is derived from an EMBL/GenBank/DDBJ whole genome shotgun (WGS) entry which is preliminary data.</text>
</comment>
<sequence length="244" mass="27213">MPVSEDSPLRDAKKFLPALQPLNDFPGSLSQKVYMSLKQAILSLAFRPGELMQKSQICKELGVSRSPVTEAMARLASEGLADIVPQAGTYVTRFSMAEIREGAFLREALELAAVERVATTITEEQLVLLKRNLRIQEVLMQDGDTAGFHQMDAELHELILSFTGYRRLASLAETAWIHVNRARHLNLPMPGRMQATLAEHKAIVAALEARDPEAARQATRHHLRQLILLLEPLVAERPEMFTNG</sequence>
<dbReference type="SMART" id="SM00345">
    <property type="entry name" value="HTH_GNTR"/>
    <property type="match status" value="1"/>
</dbReference>
<dbReference type="SUPFAM" id="SSF48008">
    <property type="entry name" value="GntR ligand-binding domain-like"/>
    <property type="match status" value="1"/>
</dbReference>
<accession>A0ABT1CSZ9</accession>
<dbReference type="RefSeq" id="WP_152010348.1">
    <property type="nucleotide sequence ID" value="NZ_JAAAML010000002.1"/>
</dbReference>
<dbReference type="InterPro" id="IPR011711">
    <property type="entry name" value="GntR_C"/>
</dbReference>
<dbReference type="PANTHER" id="PTHR43537:SF5">
    <property type="entry name" value="UXU OPERON TRANSCRIPTIONAL REGULATOR"/>
    <property type="match status" value="1"/>
</dbReference>
<dbReference type="CDD" id="cd07377">
    <property type="entry name" value="WHTH_GntR"/>
    <property type="match status" value="1"/>
</dbReference>
<keyword evidence="1" id="KW-0805">Transcription regulation</keyword>
<dbReference type="InterPro" id="IPR008920">
    <property type="entry name" value="TF_FadR/GntR_C"/>
</dbReference>
<name>A0ABT1CSZ9_9HYPH</name>
<dbReference type="SMART" id="SM00895">
    <property type="entry name" value="FCD"/>
    <property type="match status" value="1"/>
</dbReference>
<evidence type="ECO:0000256" key="1">
    <source>
        <dbReference type="ARBA" id="ARBA00023015"/>
    </source>
</evidence>
<dbReference type="SUPFAM" id="SSF46785">
    <property type="entry name" value="Winged helix' DNA-binding domain"/>
    <property type="match status" value="1"/>
</dbReference>
<keyword evidence="6" id="KW-1185">Reference proteome</keyword>
<evidence type="ECO:0000313" key="6">
    <source>
        <dbReference type="Proteomes" id="UP001320715"/>
    </source>
</evidence>
<evidence type="ECO:0000256" key="2">
    <source>
        <dbReference type="ARBA" id="ARBA00023125"/>
    </source>
</evidence>